<evidence type="ECO:0000256" key="2">
    <source>
        <dbReference type="ARBA" id="ARBA00022475"/>
    </source>
</evidence>
<evidence type="ECO:0000256" key="1">
    <source>
        <dbReference type="ARBA" id="ARBA00007150"/>
    </source>
</evidence>
<feature type="transmembrane region" description="Helical" evidence="7">
    <location>
        <begin position="223"/>
        <end position="243"/>
    </location>
</feature>
<name>A0A1I6HT88_9FLAO</name>
<sequence>MNSAMLIVSIPFEPIVFGIKLNMHLILEYLAFFIGFRYYVYLRKKSTDIISSNNRLSIIIGAVFGALVLSRIVAFFENPIAHHNEDWLFNLNNKTIMGGLFGGLLGVELAKKIIGEKHSSGDLFTLPIILGIIIGRLGCFLAGIKEFTYGKETSFFMGMDLGDGVTRHPIALYEVVFLILLFIIIKRLQKTAIFFVNGNYFKLFMVSYFSLRFCIEFLKPNSFYMLGLSSIQLLCLICLIYYYKFILQGITYVRKKLYVL</sequence>
<dbReference type="GO" id="GO:0005886">
    <property type="term" value="C:plasma membrane"/>
    <property type="evidence" value="ECO:0007669"/>
    <property type="project" value="InterPro"/>
</dbReference>
<reference evidence="9" key="1">
    <citation type="submission" date="2016-10" db="EMBL/GenBank/DDBJ databases">
        <authorList>
            <person name="Varghese N."/>
            <person name="Submissions S."/>
        </authorList>
    </citation>
    <scope>NUCLEOTIDE SEQUENCE [LARGE SCALE GENOMIC DNA]</scope>
    <source>
        <strain evidence="9">DSM 19891</strain>
    </source>
</reference>
<evidence type="ECO:0000313" key="9">
    <source>
        <dbReference type="Proteomes" id="UP000199462"/>
    </source>
</evidence>
<keyword evidence="9" id="KW-1185">Reference proteome</keyword>
<dbReference type="STRING" id="440514.SAMN04488010_0709"/>
<accession>A0A1I6HT88</accession>
<keyword evidence="2" id="KW-1003">Cell membrane</keyword>
<gene>
    <name evidence="8" type="ORF">SAMN04488010_0709</name>
</gene>
<keyword evidence="4 7" id="KW-0812">Transmembrane</keyword>
<organism evidence="8 9">
    <name type="scientific">Maribacter stanieri</name>
    <dbReference type="NCBI Taxonomy" id="440514"/>
    <lineage>
        <taxon>Bacteria</taxon>
        <taxon>Pseudomonadati</taxon>
        <taxon>Bacteroidota</taxon>
        <taxon>Flavobacteriia</taxon>
        <taxon>Flavobacteriales</taxon>
        <taxon>Flavobacteriaceae</taxon>
        <taxon>Maribacter</taxon>
    </lineage>
</organism>
<evidence type="ECO:0000256" key="7">
    <source>
        <dbReference type="SAM" id="Phobius"/>
    </source>
</evidence>
<dbReference type="RefSeq" id="WP_231500513.1">
    <property type="nucleotide sequence ID" value="NZ_FOYX01000001.1"/>
</dbReference>
<dbReference type="InterPro" id="IPR001640">
    <property type="entry name" value="Lgt"/>
</dbReference>
<evidence type="ECO:0000313" key="8">
    <source>
        <dbReference type="EMBL" id="SFR57470.1"/>
    </source>
</evidence>
<evidence type="ECO:0000256" key="3">
    <source>
        <dbReference type="ARBA" id="ARBA00022679"/>
    </source>
</evidence>
<feature type="transmembrane region" description="Helical" evidence="7">
    <location>
        <begin position="56"/>
        <end position="76"/>
    </location>
</feature>
<keyword evidence="3 8" id="KW-0808">Transferase</keyword>
<proteinExistence type="inferred from homology"/>
<feature type="transmembrane region" description="Helical" evidence="7">
    <location>
        <begin position="192"/>
        <end position="211"/>
    </location>
</feature>
<evidence type="ECO:0000256" key="5">
    <source>
        <dbReference type="ARBA" id="ARBA00022989"/>
    </source>
</evidence>
<feature type="transmembrane region" description="Helical" evidence="7">
    <location>
        <begin position="15"/>
        <end position="36"/>
    </location>
</feature>
<comment type="similarity">
    <text evidence="1">Belongs to the Lgt family.</text>
</comment>
<evidence type="ECO:0000256" key="6">
    <source>
        <dbReference type="ARBA" id="ARBA00023136"/>
    </source>
</evidence>
<dbReference type="GO" id="GO:0042158">
    <property type="term" value="P:lipoprotein biosynthetic process"/>
    <property type="evidence" value="ECO:0007669"/>
    <property type="project" value="InterPro"/>
</dbReference>
<dbReference type="PANTHER" id="PTHR30589">
    <property type="entry name" value="PROLIPOPROTEIN DIACYLGLYCERYL TRANSFERASE"/>
    <property type="match status" value="1"/>
</dbReference>
<protein>
    <submittedName>
        <fullName evidence="8">Prolipoprotein diacylglyceryltransferase</fullName>
    </submittedName>
</protein>
<dbReference type="PANTHER" id="PTHR30589:SF0">
    <property type="entry name" value="PHOSPHATIDYLGLYCEROL--PROLIPOPROTEIN DIACYLGLYCERYL TRANSFERASE"/>
    <property type="match status" value="1"/>
</dbReference>
<dbReference type="GO" id="GO:0008961">
    <property type="term" value="F:phosphatidylglycerol-prolipoprotein diacylglyceryl transferase activity"/>
    <property type="evidence" value="ECO:0007669"/>
    <property type="project" value="InterPro"/>
</dbReference>
<feature type="transmembrane region" description="Helical" evidence="7">
    <location>
        <begin position="164"/>
        <end position="185"/>
    </location>
</feature>
<feature type="transmembrane region" description="Helical" evidence="7">
    <location>
        <begin position="123"/>
        <end position="144"/>
    </location>
</feature>
<feature type="transmembrane region" description="Helical" evidence="7">
    <location>
        <begin position="96"/>
        <end position="114"/>
    </location>
</feature>
<dbReference type="EMBL" id="FOYX01000001">
    <property type="protein sequence ID" value="SFR57470.1"/>
    <property type="molecule type" value="Genomic_DNA"/>
</dbReference>
<keyword evidence="8" id="KW-0449">Lipoprotein</keyword>
<keyword evidence="5 7" id="KW-1133">Transmembrane helix</keyword>
<dbReference type="AlphaFoldDB" id="A0A1I6HT88"/>
<keyword evidence="6 7" id="KW-0472">Membrane</keyword>
<evidence type="ECO:0000256" key="4">
    <source>
        <dbReference type="ARBA" id="ARBA00022692"/>
    </source>
</evidence>
<dbReference type="Proteomes" id="UP000199462">
    <property type="component" value="Unassembled WGS sequence"/>
</dbReference>
<dbReference type="Pfam" id="PF01790">
    <property type="entry name" value="LGT"/>
    <property type="match status" value="1"/>
</dbReference>